<feature type="transmembrane region" description="Helical" evidence="5">
    <location>
        <begin position="347"/>
        <end position="367"/>
    </location>
</feature>
<protein>
    <submittedName>
        <fullName evidence="7">MFS transporter</fullName>
    </submittedName>
</protein>
<proteinExistence type="predicted"/>
<feature type="transmembrane region" description="Helical" evidence="5">
    <location>
        <begin position="264"/>
        <end position="285"/>
    </location>
</feature>
<dbReference type="SUPFAM" id="SSF103473">
    <property type="entry name" value="MFS general substrate transporter"/>
    <property type="match status" value="1"/>
</dbReference>
<evidence type="ECO:0000256" key="5">
    <source>
        <dbReference type="SAM" id="Phobius"/>
    </source>
</evidence>
<comment type="subcellular location">
    <subcellularLocation>
        <location evidence="1">Cell membrane</location>
        <topology evidence="1">Multi-pass membrane protein</topology>
    </subcellularLocation>
</comment>
<dbReference type="GO" id="GO:0022857">
    <property type="term" value="F:transmembrane transporter activity"/>
    <property type="evidence" value="ECO:0007669"/>
    <property type="project" value="InterPro"/>
</dbReference>
<feature type="transmembrane region" description="Helical" evidence="5">
    <location>
        <begin position="160"/>
        <end position="180"/>
    </location>
</feature>
<dbReference type="InterPro" id="IPR020846">
    <property type="entry name" value="MFS_dom"/>
</dbReference>
<gene>
    <name evidence="7" type="ORF">MMUR_49910</name>
</gene>
<dbReference type="RefSeq" id="WP_193490814.1">
    <property type="nucleotide sequence ID" value="NZ_BAAAMC010000019.1"/>
</dbReference>
<dbReference type="PROSITE" id="PS50850">
    <property type="entry name" value="MFS"/>
    <property type="match status" value="1"/>
</dbReference>
<keyword evidence="3 5" id="KW-1133">Transmembrane helix</keyword>
<dbReference type="EMBL" id="BLKT01000003">
    <property type="protein sequence ID" value="GFG60855.1"/>
    <property type="molecule type" value="Genomic_DNA"/>
</dbReference>
<evidence type="ECO:0000313" key="8">
    <source>
        <dbReference type="Proteomes" id="UP000465241"/>
    </source>
</evidence>
<sequence length="371" mass="37108">MAHSAALVTAGTALIASCYGLARFTYGLFSPDFAAEFALSPAMSGVLGSGSYVGYCVAIVVATVLTPRWGARRVAVLAGATATVGIATVAASSSAAMLAVGILVAGSSTGIASPPMAAAVARWISQRRRDQAQTLVNAGTGIGVLLSGPIALALRSDWRSAWAIFAVLSALVTVAVWRYVPAGVHAPEGHRSPGNWPPGSVRLLVCSAALGLASIAVWTLGRQVISEQGGTPLVSALVWTVLGGAGLVGAVSGPLVGRLGIARAWQLGMVLMGAATTAFAVFAQLPVVTVAAAFAFGAAYIALTGVLLVWATRLFPQRVAFGVGSAFLVVAAGQAAGSTLAGSGVQMLSVTTVFIICTAIALAGAAVGHRL</sequence>
<feature type="transmembrane region" description="Helical" evidence="5">
    <location>
        <begin position="291"/>
        <end position="312"/>
    </location>
</feature>
<name>A0A7I9WSZ6_9MYCO</name>
<feature type="transmembrane region" description="Helical" evidence="5">
    <location>
        <begin position="98"/>
        <end position="123"/>
    </location>
</feature>
<comment type="caution">
    <text evidence="7">The sequence shown here is derived from an EMBL/GenBank/DDBJ whole genome shotgun (WGS) entry which is preliminary data.</text>
</comment>
<keyword evidence="8" id="KW-1185">Reference proteome</keyword>
<dbReference type="Proteomes" id="UP000465241">
    <property type="component" value="Unassembled WGS sequence"/>
</dbReference>
<accession>A0A7I9WSZ6</accession>
<organism evidence="7 8">
    <name type="scientific">Mycolicibacterium murale</name>
    <dbReference type="NCBI Taxonomy" id="182220"/>
    <lineage>
        <taxon>Bacteria</taxon>
        <taxon>Bacillati</taxon>
        <taxon>Actinomycetota</taxon>
        <taxon>Actinomycetes</taxon>
        <taxon>Mycobacteriales</taxon>
        <taxon>Mycobacteriaceae</taxon>
        <taxon>Mycolicibacterium</taxon>
    </lineage>
</organism>
<dbReference type="InterPro" id="IPR011701">
    <property type="entry name" value="MFS"/>
</dbReference>
<dbReference type="AlphaFoldDB" id="A0A7I9WSZ6"/>
<dbReference type="PANTHER" id="PTHR23537">
    <property type="match status" value="1"/>
</dbReference>
<feature type="transmembrane region" description="Helical" evidence="5">
    <location>
        <begin position="319"/>
        <end position="341"/>
    </location>
</feature>
<dbReference type="PANTHER" id="PTHR23537:SF1">
    <property type="entry name" value="SUGAR TRANSPORTER"/>
    <property type="match status" value="1"/>
</dbReference>
<dbReference type="Pfam" id="PF07690">
    <property type="entry name" value="MFS_1"/>
    <property type="match status" value="1"/>
</dbReference>
<reference evidence="7 8" key="1">
    <citation type="journal article" date="2019" name="Emerg. Microbes Infect.">
        <title>Comprehensive subspecies identification of 175 nontuberculous mycobacteria species based on 7547 genomic profiles.</title>
        <authorList>
            <person name="Matsumoto Y."/>
            <person name="Kinjo T."/>
            <person name="Motooka D."/>
            <person name="Nabeya D."/>
            <person name="Jung N."/>
            <person name="Uechi K."/>
            <person name="Horii T."/>
            <person name="Iida T."/>
            <person name="Fujita J."/>
            <person name="Nakamura S."/>
        </authorList>
    </citation>
    <scope>NUCLEOTIDE SEQUENCE [LARGE SCALE GENOMIC DNA]</scope>
    <source>
        <strain evidence="7 8">JCM 13392</strain>
    </source>
</reference>
<dbReference type="InterPro" id="IPR010645">
    <property type="entry name" value="MFS_4"/>
</dbReference>
<evidence type="ECO:0000259" key="6">
    <source>
        <dbReference type="PROSITE" id="PS50850"/>
    </source>
</evidence>
<feature type="domain" description="Major facilitator superfamily (MFS) profile" evidence="6">
    <location>
        <begin position="6"/>
        <end position="371"/>
    </location>
</feature>
<keyword evidence="2 5" id="KW-0812">Transmembrane</keyword>
<evidence type="ECO:0000256" key="4">
    <source>
        <dbReference type="ARBA" id="ARBA00023136"/>
    </source>
</evidence>
<keyword evidence="4 5" id="KW-0472">Membrane</keyword>
<evidence type="ECO:0000313" key="7">
    <source>
        <dbReference type="EMBL" id="GFG60855.1"/>
    </source>
</evidence>
<evidence type="ECO:0000256" key="2">
    <source>
        <dbReference type="ARBA" id="ARBA00022692"/>
    </source>
</evidence>
<dbReference type="Gene3D" id="1.20.1250.20">
    <property type="entry name" value="MFS general substrate transporter like domains"/>
    <property type="match status" value="1"/>
</dbReference>
<feature type="transmembrane region" description="Helical" evidence="5">
    <location>
        <begin position="233"/>
        <end position="257"/>
    </location>
</feature>
<feature type="transmembrane region" description="Helical" evidence="5">
    <location>
        <begin position="74"/>
        <end position="92"/>
    </location>
</feature>
<feature type="transmembrane region" description="Helical" evidence="5">
    <location>
        <begin position="201"/>
        <end position="221"/>
    </location>
</feature>
<feature type="transmembrane region" description="Helical" evidence="5">
    <location>
        <begin position="135"/>
        <end position="154"/>
    </location>
</feature>
<evidence type="ECO:0000256" key="3">
    <source>
        <dbReference type="ARBA" id="ARBA00022989"/>
    </source>
</evidence>
<feature type="transmembrane region" description="Helical" evidence="5">
    <location>
        <begin position="44"/>
        <end position="65"/>
    </location>
</feature>
<dbReference type="GO" id="GO:0005886">
    <property type="term" value="C:plasma membrane"/>
    <property type="evidence" value="ECO:0007669"/>
    <property type="project" value="UniProtKB-SubCell"/>
</dbReference>
<dbReference type="InterPro" id="IPR036259">
    <property type="entry name" value="MFS_trans_sf"/>
</dbReference>
<evidence type="ECO:0000256" key="1">
    <source>
        <dbReference type="ARBA" id="ARBA00004651"/>
    </source>
</evidence>